<dbReference type="Pfam" id="PF00668">
    <property type="entry name" value="Condensation"/>
    <property type="match status" value="1"/>
</dbReference>
<gene>
    <name evidence="2" type="ORF">PSm6_48920</name>
</gene>
<evidence type="ECO:0000313" key="3">
    <source>
        <dbReference type="Proteomes" id="UP001064896"/>
    </source>
</evidence>
<dbReference type="PANTHER" id="PTHR45398">
    <property type="match status" value="1"/>
</dbReference>
<dbReference type="Gene3D" id="3.30.559.10">
    <property type="entry name" value="Chloramphenicol acetyltransferase-like domain"/>
    <property type="match status" value="1"/>
</dbReference>
<dbReference type="SUPFAM" id="SSF52777">
    <property type="entry name" value="CoA-dependent acyltransferases"/>
    <property type="match status" value="1"/>
</dbReference>
<evidence type="ECO:0000259" key="1">
    <source>
        <dbReference type="Pfam" id="PF00668"/>
    </source>
</evidence>
<dbReference type="InterPro" id="IPR023213">
    <property type="entry name" value="CAT-like_dom_sf"/>
</dbReference>
<keyword evidence="3" id="KW-1185">Reference proteome</keyword>
<protein>
    <recommendedName>
        <fullName evidence="1">Condensation domain-containing protein</fullName>
    </recommendedName>
</protein>
<reference evidence="2" key="1">
    <citation type="submission" date="2020-05" db="EMBL/GenBank/DDBJ databases">
        <title>Complete genome sequence of Pseudomonas sp. Sm006.</title>
        <authorList>
            <person name="Takeuchi K."/>
            <person name="Someya N."/>
        </authorList>
    </citation>
    <scope>NUCLEOTIDE SEQUENCE</scope>
    <source>
        <strain evidence="2">Sm006</strain>
    </source>
</reference>
<sequence>MLKQGAARDIRAEELIERLRGLDAGKRRQFFAKLRQMGIDVARLPIVPACERGRHGLSYAQQRQWFLWKLDPHSAAYHIPVVLRLQGAVDAGALEQAFHGLIDRHESLRTRFVEEDGEVHQQIEEALDFTLDVTRLQAGAGQEHVLNDYLEARILEPFDLEKGPLIRAALACTGRRSRCWWWCSITASPMAGPWA</sequence>
<proteinExistence type="predicted"/>
<organism evidence="2 3">
    <name type="scientific">Pseudomonas solani</name>
    <dbReference type="NCBI Taxonomy" id="2731552"/>
    <lineage>
        <taxon>Bacteria</taxon>
        <taxon>Pseudomonadati</taxon>
        <taxon>Pseudomonadota</taxon>
        <taxon>Gammaproteobacteria</taxon>
        <taxon>Pseudomonadales</taxon>
        <taxon>Pseudomonadaceae</taxon>
        <taxon>Pseudomonas</taxon>
    </lineage>
</organism>
<feature type="domain" description="Condensation" evidence="1">
    <location>
        <begin position="57"/>
        <end position="181"/>
    </location>
</feature>
<dbReference type="InterPro" id="IPR001242">
    <property type="entry name" value="Condensation_dom"/>
</dbReference>
<dbReference type="Proteomes" id="UP001064896">
    <property type="component" value="Chromosome"/>
</dbReference>
<evidence type="ECO:0000313" key="2">
    <source>
        <dbReference type="EMBL" id="BCD88485.1"/>
    </source>
</evidence>
<name>A0ABM7LGG5_9PSED</name>
<dbReference type="EMBL" id="AP023081">
    <property type="protein sequence ID" value="BCD88485.1"/>
    <property type="molecule type" value="Genomic_DNA"/>
</dbReference>
<dbReference type="PANTHER" id="PTHR45398:SF1">
    <property type="entry name" value="ENZYME, PUTATIVE (JCVI)-RELATED"/>
    <property type="match status" value="1"/>
</dbReference>
<accession>A0ABM7LGG5</accession>